<feature type="domain" description="ABC-type uncharacterised transport system" evidence="2">
    <location>
        <begin position="173"/>
        <end position="432"/>
    </location>
</feature>
<evidence type="ECO:0000259" key="2">
    <source>
        <dbReference type="Pfam" id="PF09822"/>
    </source>
</evidence>
<keyword evidence="1" id="KW-1133">Transmembrane helix</keyword>
<name>A0ABU9CHM3_9BURK</name>
<dbReference type="Pfam" id="PF09822">
    <property type="entry name" value="ABC_transp_aux"/>
    <property type="match status" value="1"/>
</dbReference>
<evidence type="ECO:0000313" key="4">
    <source>
        <dbReference type="Proteomes" id="UP001365405"/>
    </source>
</evidence>
<dbReference type="RefSeq" id="WP_341411037.1">
    <property type="nucleotide sequence ID" value="NZ_JBBUTH010000007.1"/>
</dbReference>
<accession>A0ABU9CHM3</accession>
<keyword evidence="1" id="KW-0472">Membrane</keyword>
<sequence>MGIVWALGVLAALVVLFAAGLRAPLGRGRGRIVVRAIGVVAALGAVLAANVIVFRHDQHFDVTHEQAFTPAPETRAVLEQLTQDVELVYFYQAQNPAARAAKTMVEIMGREYPRLKVRTVDPDQTPALANRYGVRMYNAALLMAGGQRIEVATTEDREIALGILRLLRRDPRPVCFLTGHGEYDPENFEFHTHFEGSQGHNHDAGGMTVVNMQQHGIGRLRRALDKLGYAIRKVGLATGGAVPADCAALILANPRTPFAPPEVDLLGRYLQGGGNLLALLEPDYAVSAELQTLLGRAGVSVGDGVIVDPLSHYFTDEQMVAVEKYAAHPASVGLALSFFPGARPLQAVAAPGVKTTVLFSTSAQATVVAQAQSQRAADGGGPAAVRPLAIAAEGTLPGGARPFRLAVVGDADFASNSFYPFLANADLALGLTAWLRGEPRGVAMKPPVEVIPLVTMTNQQMQLIFVLCVIGVPGLCALAGAWVWWRRRF</sequence>
<comment type="caution">
    <text evidence="3">The sequence shown here is derived from an EMBL/GenBank/DDBJ whole genome shotgun (WGS) entry which is preliminary data.</text>
</comment>
<dbReference type="InterPro" id="IPR019196">
    <property type="entry name" value="ABC_transp_unknown"/>
</dbReference>
<evidence type="ECO:0000256" key="1">
    <source>
        <dbReference type="SAM" id="Phobius"/>
    </source>
</evidence>
<dbReference type="Proteomes" id="UP001365405">
    <property type="component" value="Unassembled WGS sequence"/>
</dbReference>
<keyword evidence="4" id="KW-1185">Reference proteome</keyword>
<feature type="transmembrane region" description="Helical" evidence="1">
    <location>
        <begin position="32"/>
        <end position="54"/>
    </location>
</feature>
<dbReference type="InterPro" id="IPR036249">
    <property type="entry name" value="Thioredoxin-like_sf"/>
</dbReference>
<reference evidence="3 4" key="1">
    <citation type="submission" date="2024-04" db="EMBL/GenBank/DDBJ databases">
        <title>Novel species of the genus Ideonella isolated from streams.</title>
        <authorList>
            <person name="Lu H."/>
        </authorList>
    </citation>
    <scope>NUCLEOTIDE SEQUENCE [LARGE SCALE GENOMIC DNA]</scope>
    <source>
        <strain evidence="3 4">DXS22W</strain>
    </source>
</reference>
<dbReference type="CDD" id="cd02947">
    <property type="entry name" value="TRX_family"/>
    <property type="match status" value="1"/>
</dbReference>
<proteinExistence type="predicted"/>
<organism evidence="3 4">
    <name type="scientific">Pseudaquabacterium inlustre</name>
    <dbReference type="NCBI Taxonomy" id="2984192"/>
    <lineage>
        <taxon>Bacteria</taxon>
        <taxon>Pseudomonadati</taxon>
        <taxon>Pseudomonadota</taxon>
        <taxon>Betaproteobacteria</taxon>
        <taxon>Burkholderiales</taxon>
        <taxon>Sphaerotilaceae</taxon>
        <taxon>Pseudaquabacterium</taxon>
    </lineage>
</organism>
<evidence type="ECO:0000313" key="3">
    <source>
        <dbReference type="EMBL" id="MEK8051353.1"/>
    </source>
</evidence>
<protein>
    <submittedName>
        <fullName evidence="3">GldG family protein</fullName>
    </submittedName>
</protein>
<keyword evidence="1" id="KW-0812">Transmembrane</keyword>
<dbReference type="SUPFAM" id="SSF52833">
    <property type="entry name" value="Thioredoxin-like"/>
    <property type="match status" value="1"/>
</dbReference>
<gene>
    <name evidence="3" type="ORF">AACH10_13965</name>
</gene>
<dbReference type="Gene3D" id="3.40.30.10">
    <property type="entry name" value="Glutaredoxin"/>
    <property type="match status" value="1"/>
</dbReference>
<feature type="transmembrane region" description="Helical" evidence="1">
    <location>
        <begin position="463"/>
        <end position="485"/>
    </location>
</feature>
<dbReference type="EMBL" id="JBBUTH010000007">
    <property type="protein sequence ID" value="MEK8051353.1"/>
    <property type="molecule type" value="Genomic_DNA"/>
</dbReference>